<evidence type="ECO:0000256" key="4">
    <source>
        <dbReference type="ARBA" id="ARBA00022723"/>
    </source>
</evidence>
<dbReference type="InterPro" id="IPR000222">
    <property type="entry name" value="PP2C_BS"/>
</dbReference>
<dbReference type="EMBL" id="SZYD01000012">
    <property type="protein sequence ID" value="KAD4584258.1"/>
    <property type="molecule type" value="Genomic_DNA"/>
</dbReference>
<feature type="region of interest" description="Disordered" evidence="10">
    <location>
        <begin position="1"/>
        <end position="24"/>
    </location>
</feature>
<evidence type="ECO:0000256" key="10">
    <source>
        <dbReference type="SAM" id="MobiDB-lite"/>
    </source>
</evidence>
<keyword evidence="4" id="KW-0479">Metal-binding</keyword>
<keyword evidence="6" id="KW-0460">Magnesium</keyword>
<dbReference type="Proteomes" id="UP000326396">
    <property type="component" value="Linkage Group LG2"/>
</dbReference>
<dbReference type="GO" id="GO:0004722">
    <property type="term" value="F:protein serine/threonine phosphatase activity"/>
    <property type="evidence" value="ECO:0007669"/>
    <property type="project" value="UniProtKB-EC"/>
</dbReference>
<dbReference type="InterPro" id="IPR001932">
    <property type="entry name" value="PPM-type_phosphatase-like_dom"/>
</dbReference>
<organism evidence="12 13">
    <name type="scientific">Mikania micrantha</name>
    <name type="common">bitter vine</name>
    <dbReference type="NCBI Taxonomy" id="192012"/>
    <lineage>
        <taxon>Eukaryota</taxon>
        <taxon>Viridiplantae</taxon>
        <taxon>Streptophyta</taxon>
        <taxon>Embryophyta</taxon>
        <taxon>Tracheophyta</taxon>
        <taxon>Spermatophyta</taxon>
        <taxon>Magnoliopsida</taxon>
        <taxon>eudicotyledons</taxon>
        <taxon>Gunneridae</taxon>
        <taxon>Pentapetalae</taxon>
        <taxon>asterids</taxon>
        <taxon>campanulids</taxon>
        <taxon>Asterales</taxon>
        <taxon>Asteraceae</taxon>
        <taxon>Asteroideae</taxon>
        <taxon>Heliantheae alliance</taxon>
        <taxon>Eupatorieae</taxon>
        <taxon>Mikania</taxon>
    </lineage>
</organism>
<reference evidence="12 13" key="1">
    <citation type="submission" date="2019-05" db="EMBL/GenBank/DDBJ databases">
        <title>Mikania micrantha, genome provides insights into the molecular mechanism of rapid growth.</title>
        <authorList>
            <person name="Liu B."/>
        </authorList>
    </citation>
    <scope>NUCLEOTIDE SEQUENCE [LARGE SCALE GENOMIC DNA]</scope>
    <source>
        <strain evidence="12">NLD-2019</strain>
        <tissue evidence="12">Leaf</tissue>
    </source>
</reference>
<dbReference type="PROSITE" id="PS51746">
    <property type="entry name" value="PPM_2"/>
    <property type="match status" value="1"/>
</dbReference>
<dbReference type="AlphaFoldDB" id="A0A5N6NBC4"/>
<keyword evidence="13" id="KW-1185">Reference proteome</keyword>
<dbReference type="InterPro" id="IPR015655">
    <property type="entry name" value="PP2C"/>
</dbReference>
<protein>
    <recommendedName>
        <fullName evidence="3">protein-serine/threonine phosphatase</fullName>
        <ecNumber evidence="3">3.1.3.16</ecNumber>
    </recommendedName>
</protein>
<feature type="domain" description="PPM-type phosphatase" evidence="11">
    <location>
        <begin position="24"/>
        <end position="322"/>
    </location>
</feature>
<evidence type="ECO:0000259" key="11">
    <source>
        <dbReference type="PROSITE" id="PS51746"/>
    </source>
</evidence>
<keyword evidence="7 9" id="KW-0904">Protein phosphatase</keyword>
<name>A0A5N6NBC4_9ASTR</name>
<dbReference type="PROSITE" id="PS01032">
    <property type="entry name" value="PPM_1"/>
    <property type="match status" value="1"/>
</dbReference>
<evidence type="ECO:0000313" key="13">
    <source>
        <dbReference type="Proteomes" id="UP000326396"/>
    </source>
</evidence>
<dbReference type="GO" id="GO:0046872">
    <property type="term" value="F:metal ion binding"/>
    <property type="evidence" value="ECO:0007669"/>
    <property type="project" value="UniProtKB-KW"/>
</dbReference>
<gene>
    <name evidence="12" type="ORF">E3N88_21859</name>
</gene>
<keyword evidence="5 9" id="KW-0378">Hydrolase</keyword>
<dbReference type="InterPro" id="IPR036457">
    <property type="entry name" value="PPM-type-like_dom_sf"/>
</dbReference>
<keyword evidence="8" id="KW-0464">Manganese</keyword>
<proteinExistence type="inferred from homology"/>
<evidence type="ECO:0000256" key="1">
    <source>
        <dbReference type="ARBA" id="ARBA00001936"/>
    </source>
</evidence>
<evidence type="ECO:0000313" key="12">
    <source>
        <dbReference type="EMBL" id="KAD4584258.1"/>
    </source>
</evidence>
<dbReference type="Pfam" id="PF00481">
    <property type="entry name" value="PP2C"/>
    <property type="match status" value="1"/>
</dbReference>
<evidence type="ECO:0000256" key="6">
    <source>
        <dbReference type="ARBA" id="ARBA00022842"/>
    </source>
</evidence>
<evidence type="ECO:0000256" key="3">
    <source>
        <dbReference type="ARBA" id="ARBA00013081"/>
    </source>
</evidence>
<evidence type="ECO:0000256" key="7">
    <source>
        <dbReference type="ARBA" id="ARBA00022912"/>
    </source>
</evidence>
<comment type="cofactor">
    <cofactor evidence="1">
        <name>Mn(2+)</name>
        <dbReference type="ChEBI" id="CHEBI:29035"/>
    </cofactor>
</comment>
<accession>A0A5N6NBC4</accession>
<dbReference type="OrthoDB" id="10264738at2759"/>
<evidence type="ECO:0000256" key="9">
    <source>
        <dbReference type="RuleBase" id="RU003465"/>
    </source>
</evidence>
<evidence type="ECO:0000256" key="5">
    <source>
        <dbReference type="ARBA" id="ARBA00022801"/>
    </source>
</evidence>
<dbReference type="SUPFAM" id="SSF81606">
    <property type="entry name" value="PP2C-like"/>
    <property type="match status" value="1"/>
</dbReference>
<dbReference type="EC" id="3.1.3.16" evidence="3"/>
<comment type="cofactor">
    <cofactor evidence="2">
        <name>Mg(2+)</name>
        <dbReference type="ChEBI" id="CHEBI:18420"/>
    </cofactor>
</comment>
<dbReference type="Gene3D" id="3.60.40.10">
    <property type="entry name" value="PPM-type phosphatase domain"/>
    <property type="match status" value="1"/>
</dbReference>
<comment type="caution">
    <text evidence="12">The sequence shown here is derived from an EMBL/GenBank/DDBJ whole genome shotgun (WGS) entry which is preliminary data.</text>
</comment>
<dbReference type="CDD" id="cd00143">
    <property type="entry name" value="PP2Cc"/>
    <property type="match status" value="1"/>
</dbReference>
<dbReference type="PANTHER" id="PTHR47992">
    <property type="entry name" value="PROTEIN PHOSPHATASE"/>
    <property type="match status" value="1"/>
</dbReference>
<sequence>MKKGLASVSGESEHPDDPSESPPVYGLLSVVGRAREMEDEISVKMNLCRPEINGYQPVHYFGLFDGHGGRQVSALCKENMHVIIEEELMLVKDTAERLTGGEGEAVELWKKAISKTFERMDAMAIMLCGCSDLENFNVCRHHPRLSVVGSTAMVVLLTHDYIIVANCGDSRAILCRNGNTVQLSVDHKPDREDERARIEALGGKVLFVANAARVEGVLSISRAIGDRFLKPMVTSEPEYMFMKRDTKDRCLILGSDGLWNVVPNELCCAMVHNCPQEDVNHGLGVTGQRVGSRDMLAAAGLLVRLAMGRRSTENISVLVVDLRM</sequence>
<dbReference type="FunFam" id="3.60.40.10:FF:000291">
    <property type="entry name" value="Protein phosphatase 2C 50"/>
    <property type="match status" value="1"/>
</dbReference>
<dbReference type="SMART" id="SM00332">
    <property type="entry name" value="PP2Cc"/>
    <property type="match status" value="1"/>
</dbReference>
<evidence type="ECO:0000256" key="2">
    <source>
        <dbReference type="ARBA" id="ARBA00001946"/>
    </source>
</evidence>
<evidence type="ECO:0000256" key="8">
    <source>
        <dbReference type="ARBA" id="ARBA00023211"/>
    </source>
</evidence>
<comment type="similarity">
    <text evidence="9">Belongs to the PP2C family.</text>
</comment>